<dbReference type="CDD" id="cd08648">
    <property type="entry name" value="FMT_core_Formyl-FH4-Hydrolase_C"/>
    <property type="match status" value="1"/>
</dbReference>
<dbReference type="InterPro" id="IPR036477">
    <property type="entry name" value="Formyl_transf_N_sf"/>
</dbReference>
<proteinExistence type="inferred from homology"/>
<dbReference type="GO" id="GO:0006730">
    <property type="term" value="P:one-carbon metabolic process"/>
    <property type="evidence" value="ECO:0007669"/>
    <property type="project" value="UniProtKB-KW"/>
</dbReference>
<comment type="pathway">
    <text evidence="3">Purine metabolism; IMP biosynthesis via de novo pathway; formate from 10-formyl-5,6,7,8-tetrahydrofolate: step 1/1.</text>
</comment>
<dbReference type="Pfam" id="PF01842">
    <property type="entry name" value="ACT"/>
    <property type="match status" value="1"/>
</dbReference>
<organism evidence="6 7">
    <name type="scientific">Sunxiuqinia dokdonensis</name>
    <dbReference type="NCBI Taxonomy" id="1409788"/>
    <lineage>
        <taxon>Bacteria</taxon>
        <taxon>Pseudomonadati</taxon>
        <taxon>Bacteroidota</taxon>
        <taxon>Bacteroidia</taxon>
        <taxon>Marinilabiliales</taxon>
        <taxon>Prolixibacteraceae</taxon>
        <taxon>Sunxiuqinia</taxon>
    </lineage>
</organism>
<feature type="domain" description="ACT" evidence="5">
    <location>
        <begin position="1"/>
        <end position="74"/>
    </location>
</feature>
<keyword evidence="3" id="KW-0658">Purine biosynthesis</keyword>
<dbReference type="GO" id="GO:0006189">
    <property type="term" value="P:'de novo' IMP biosynthetic process"/>
    <property type="evidence" value="ECO:0007669"/>
    <property type="project" value="UniProtKB-UniRule"/>
</dbReference>
<dbReference type="Proteomes" id="UP000036958">
    <property type="component" value="Unassembled WGS sequence"/>
</dbReference>
<gene>
    <name evidence="3" type="primary">purU</name>
    <name evidence="6" type="ORF">NC99_08380</name>
</gene>
<evidence type="ECO:0000256" key="2">
    <source>
        <dbReference type="ARBA" id="ARBA00022801"/>
    </source>
</evidence>
<dbReference type="HAMAP" id="MF_01927">
    <property type="entry name" value="PurU"/>
    <property type="match status" value="1"/>
</dbReference>
<evidence type="ECO:0000256" key="1">
    <source>
        <dbReference type="ARBA" id="ARBA00022563"/>
    </source>
</evidence>
<dbReference type="InterPro" id="IPR045865">
    <property type="entry name" value="ACT-like_dom_sf"/>
</dbReference>
<dbReference type="AlphaFoldDB" id="A0A0L8VDC9"/>
<dbReference type="Pfam" id="PF00551">
    <property type="entry name" value="Formyl_trans_N"/>
    <property type="match status" value="1"/>
</dbReference>
<dbReference type="SUPFAM" id="SSF53328">
    <property type="entry name" value="Formyltransferase"/>
    <property type="match status" value="1"/>
</dbReference>
<dbReference type="SUPFAM" id="SSF55021">
    <property type="entry name" value="ACT-like"/>
    <property type="match status" value="1"/>
</dbReference>
<evidence type="ECO:0000259" key="5">
    <source>
        <dbReference type="PROSITE" id="PS51671"/>
    </source>
</evidence>
<accession>A0A0L8VDC9</accession>
<evidence type="ECO:0000256" key="4">
    <source>
        <dbReference type="NCBIfam" id="TIGR00655"/>
    </source>
</evidence>
<comment type="catalytic activity">
    <reaction evidence="3">
        <text>(6R)-10-formyltetrahydrofolate + H2O = (6S)-5,6,7,8-tetrahydrofolate + formate + H(+)</text>
        <dbReference type="Rhea" id="RHEA:19833"/>
        <dbReference type="ChEBI" id="CHEBI:15377"/>
        <dbReference type="ChEBI" id="CHEBI:15378"/>
        <dbReference type="ChEBI" id="CHEBI:15740"/>
        <dbReference type="ChEBI" id="CHEBI:57453"/>
        <dbReference type="ChEBI" id="CHEBI:195366"/>
        <dbReference type="EC" id="3.5.1.10"/>
    </reaction>
</comment>
<comment type="similarity">
    <text evidence="3">Belongs to the PurU family.</text>
</comment>
<dbReference type="GO" id="GO:0008864">
    <property type="term" value="F:formyltetrahydrofolate deformylase activity"/>
    <property type="evidence" value="ECO:0007669"/>
    <property type="project" value="UniProtKB-UniRule"/>
</dbReference>
<dbReference type="NCBIfam" id="TIGR00655">
    <property type="entry name" value="PurU"/>
    <property type="match status" value="1"/>
</dbReference>
<comment type="caution">
    <text evidence="6">The sequence shown here is derived from an EMBL/GenBank/DDBJ whole genome shotgun (WGS) entry which is preliminary data.</text>
</comment>
<evidence type="ECO:0000313" key="7">
    <source>
        <dbReference type="Proteomes" id="UP000036958"/>
    </source>
</evidence>
<protein>
    <recommendedName>
        <fullName evidence="3 4">Formyltetrahydrofolate deformylase</fullName>
        <ecNumber evidence="3 4">3.5.1.10</ecNumber>
    </recommendedName>
    <alternativeName>
        <fullName evidence="3">Formyl-FH(4) hydrolase</fullName>
    </alternativeName>
</protein>
<dbReference type="InterPro" id="IPR041729">
    <property type="entry name" value="Formyl-FH4-Hydrolase_C"/>
</dbReference>
<dbReference type="STRING" id="1409788.NC99_08380"/>
<dbReference type="EMBL" id="LGIA01000031">
    <property type="protein sequence ID" value="KOH46363.1"/>
    <property type="molecule type" value="Genomic_DNA"/>
</dbReference>
<dbReference type="Gene3D" id="3.40.50.170">
    <property type="entry name" value="Formyl transferase, N-terminal domain"/>
    <property type="match status" value="1"/>
</dbReference>
<sequence length="278" mass="31843">MIHCPDRQGILATVTEFLNKNNGNIINLDQHVDRVEKIFYMRVEWELKDFAIPSEKIGEYFDTLIGSKLEMNWKLYFSEDIPRMAIFVSKMSHCLFDILSRYTAGEWDVKIPVIVSNHETMRPVAERFGIAFEYIPVTADNKAEQEAAELALLKKHKIDFVVLARYMQILSKDFVSHYPNKIINIHHSFLPAFAGAKPYHAAHARGVKLIGATSHYVTSDLDAGPIIEQGVTQCSHVDTIKSLIRKGRDLEKIVLSNAVFKHLQRKVLVYNNRTVVFN</sequence>
<comment type="function">
    <text evidence="3">Catalyzes the hydrolysis of 10-formyltetrahydrofolate (formyl-FH4) to formate and tetrahydrofolate (FH4).</text>
</comment>
<keyword evidence="2 3" id="KW-0378">Hydrolase</keyword>
<keyword evidence="7" id="KW-1185">Reference proteome</keyword>
<dbReference type="NCBIfam" id="NF004684">
    <property type="entry name" value="PRK06027.1"/>
    <property type="match status" value="1"/>
</dbReference>
<dbReference type="CDD" id="cd04875">
    <property type="entry name" value="ACT_F4HF-DF"/>
    <property type="match status" value="1"/>
</dbReference>
<dbReference type="PROSITE" id="PS51671">
    <property type="entry name" value="ACT"/>
    <property type="match status" value="1"/>
</dbReference>
<dbReference type="InterPro" id="IPR002376">
    <property type="entry name" value="Formyl_transf_N"/>
</dbReference>
<evidence type="ECO:0000256" key="3">
    <source>
        <dbReference type="HAMAP-Rule" id="MF_01927"/>
    </source>
</evidence>
<dbReference type="PRINTS" id="PR01575">
    <property type="entry name" value="FFH4HYDRLASE"/>
</dbReference>
<dbReference type="PATRIC" id="fig|1409788.3.peg.854"/>
<dbReference type="EC" id="3.5.1.10" evidence="3 4"/>
<dbReference type="PANTHER" id="PTHR42706:SF1">
    <property type="entry name" value="FORMYLTETRAHYDROFOLATE DEFORMYLASE 2, MITOCHONDRIAL"/>
    <property type="match status" value="1"/>
</dbReference>
<feature type="active site" evidence="3">
    <location>
        <position position="222"/>
    </location>
</feature>
<dbReference type="InterPro" id="IPR004810">
    <property type="entry name" value="PurU"/>
</dbReference>
<name>A0A0L8VDC9_9BACT</name>
<dbReference type="InterPro" id="IPR044074">
    <property type="entry name" value="PurU_ACT"/>
</dbReference>
<dbReference type="Gene3D" id="3.30.70.260">
    <property type="match status" value="1"/>
</dbReference>
<dbReference type="UniPathway" id="UPA00074">
    <property type="reaction ID" value="UER00170"/>
</dbReference>
<evidence type="ECO:0000313" key="6">
    <source>
        <dbReference type="EMBL" id="KOH46363.1"/>
    </source>
</evidence>
<keyword evidence="1 3" id="KW-0554">One-carbon metabolism</keyword>
<dbReference type="PIRSF" id="PIRSF036480">
    <property type="entry name" value="FormyFH4_hydr"/>
    <property type="match status" value="1"/>
</dbReference>
<dbReference type="PANTHER" id="PTHR42706">
    <property type="entry name" value="FORMYLTETRAHYDROFOLATE DEFORMYLASE"/>
    <property type="match status" value="1"/>
</dbReference>
<reference evidence="7" key="1">
    <citation type="submission" date="2015-07" db="EMBL/GenBank/DDBJ databases">
        <title>Genome sequencing of Sunxiuqinia dokdonensis strain SK.</title>
        <authorList>
            <person name="Ahn S."/>
            <person name="Kim B.-C."/>
        </authorList>
    </citation>
    <scope>NUCLEOTIDE SEQUENCE [LARGE SCALE GENOMIC DNA]</scope>
    <source>
        <strain evidence="7">SK</strain>
    </source>
</reference>
<dbReference type="InterPro" id="IPR002912">
    <property type="entry name" value="ACT_dom"/>
</dbReference>